<dbReference type="AlphaFoldDB" id="A0A150J370"/>
<keyword evidence="4 8" id="KW-0548">Nucleotidyltransferase</keyword>
<dbReference type="Gene3D" id="1.10.1790.20">
    <property type="match status" value="1"/>
</dbReference>
<dbReference type="PANTHER" id="PTHR19376:SF54">
    <property type="entry name" value="DNA-DIRECTED RNA POLYMERASE SUBUNIT BETA"/>
    <property type="match status" value="1"/>
</dbReference>
<comment type="catalytic activity">
    <reaction evidence="6">
        <text>RNA(n) + a ribonucleoside 5'-triphosphate = RNA(n+1) + diphosphate</text>
        <dbReference type="Rhea" id="RHEA:21248"/>
        <dbReference type="Rhea" id="RHEA-COMP:14527"/>
        <dbReference type="Rhea" id="RHEA-COMP:17342"/>
        <dbReference type="ChEBI" id="CHEBI:33019"/>
        <dbReference type="ChEBI" id="CHEBI:61557"/>
        <dbReference type="ChEBI" id="CHEBI:140395"/>
        <dbReference type="EC" id="2.7.7.6"/>
    </reaction>
</comment>
<evidence type="ECO:0000256" key="2">
    <source>
        <dbReference type="ARBA" id="ARBA00022478"/>
    </source>
</evidence>
<keyword evidence="3 8" id="KW-0808">Transferase</keyword>
<dbReference type="PANTHER" id="PTHR19376">
    <property type="entry name" value="DNA-DIRECTED RNA POLYMERASE"/>
    <property type="match status" value="1"/>
</dbReference>
<evidence type="ECO:0000313" key="8">
    <source>
        <dbReference type="EMBL" id="KYC51598.1"/>
    </source>
</evidence>
<dbReference type="PATRIC" id="fig|1705564.3.peg.1123"/>
<accession>A0A150J370</accession>
<evidence type="ECO:0000256" key="3">
    <source>
        <dbReference type="ARBA" id="ARBA00022679"/>
    </source>
</evidence>
<dbReference type="InterPro" id="IPR045867">
    <property type="entry name" value="DNA-dir_RpoC_beta_prime"/>
</dbReference>
<evidence type="ECO:0000313" key="9">
    <source>
        <dbReference type="Proteomes" id="UP000075578"/>
    </source>
</evidence>
<dbReference type="Gene3D" id="2.40.50.100">
    <property type="match status" value="2"/>
</dbReference>
<keyword evidence="2 8" id="KW-0240">DNA-directed RNA polymerase</keyword>
<proteinExistence type="predicted"/>
<evidence type="ECO:0000256" key="5">
    <source>
        <dbReference type="ARBA" id="ARBA00023163"/>
    </source>
</evidence>
<protein>
    <recommendedName>
        <fullName evidence="1">DNA-directed RNA polymerase</fullName>
        <ecNumber evidence="1">2.7.7.6</ecNumber>
    </recommendedName>
</protein>
<dbReference type="GO" id="GO:0006351">
    <property type="term" value="P:DNA-templated transcription"/>
    <property type="evidence" value="ECO:0007669"/>
    <property type="project" value="InterPro"/>
</dbReference>
<dbReference type="GO" id="GO:0003899">
    <property type="term" value="F:DNA-directed RNA polymerase activity"/>
    <property type="evidence" value="ECO:0007669"/>
    <property type="project" value="UniProtKB-EC"/>
</dbReference>
<gene>
    <name evidence="8" type="primary">rpoA2_1</name>
    <name evidence="8" type="ORF">AMQ74_01085</name>
</gene>
<feature type="domain" description="RNA polymerase Rpb1" evidence="7">
    <location>
        <begin position="20"/>
        <end position="604"/>
    </location>
</feature>
<dbReference type="Gene3D" id="1.10.150.390">
    <property type="match status" value="1"/>
</dbReference>
<dbReference type="SUPFAM" id="SSF64484">
    <property type="entry name" value="beta and beta-prime subunits of DNA dependent RNA-polymerase"/>
    <property type="match status" value="1"/>
</dbReference>
<evidence type="ECO:0000256" key="6">
    <source>
        <dbReference type="ARBA" id="ARBA00048552"/>
    </source>
</evidence>
<dbReference type="Gene3D" id="6.10.250.2940">
    <property type="match status" value="1"/>
</dbReference>
<dbReference type="GO" id="GO:0003677">
    <property type="term" value="F:DNA binding"/>
    <property type="evidence" value="ECO:0007669"/>
    <property type="project" value="InterPro"/>
</dbReference>
<evidence type="ECO:0000259" key="7">
    <source>
        <dbReference type="Pfam" id="PF04998"/>
    </source>
</evidence>
<dbReference type="Pfam" id="PF04998">
    <property type="entry name" value="RNA_pol_Rpb1_5"/>
    <property type="match status" value="1"/>
</dbReference>
<organism evidence="8 9">
    <name type="scientific">Candidatus Methanofastidiosum methylothiophilum</name>
    <dbReference type="NCBI Taxonomy" id="1705564"/>
    <lineage>
        <taxon>Archaea</taxon>
        <taxon>Methanobacteriati</taxon>
        <taxon>Methanobacteriota</taxon>
        <taxon>Stenosarchaea group</taxon>
        <taxon>Candidatus Methanofastidiosia</taxon>
        <taxon>Candidatus Methanofastidiosales</taxon>
        <taxon>Candidatus Methanofastidiosaceae</taxon>
        <taxon>Candidatus Methanofastidiosum</taxon>
    </lineage>
</organism>
<evidence type="ECO:0000256" key="1">
    <source>
        <dbReference type="ARBA" id="ARBA00012418"/>
    </source>
</evidence>
<evidence type="ECO:0000256" key="4">
    <source>
        <dbReference type="ARBA" id="ARBA00022695"/>
    </source>
</evidence>
<dbReference type="Proteomes" id="UP000075578">
    <property type="component" value="Unassembled WGS sequence"/>
</dbReference>
<name>A0A150J370_9EURY</name>
<dbReference type="EC" id="2.7.7.6" evidence="1"/>
<comment type="caution">
    <text evidence="8">The sequence shown here is derived from an EMBL/GenBank/DDBJ whole genome shotgun (WGS) entry which is preliminary data.</text>
</comment>
<reference evidence="8 9" key="1">
    <citation type="journal article" date="2016" name="ISME J.">
        <title>Chasing the elusive Euryarchaeota class WSA2: genomes reveal a uniquely fastidious methyl-reducing methanogen.</title>
        <authorList>
            <person name="Nobu M.K."/>
            <person name="Narihiro T."/>
            <person name="Kuroda K."/>
            <person name="Mei R."/>
            <person name="Liu W.T."/>
        </authorList>
    </citation>
    <scope>NUCLEOTIDE SEQUENCE [LARGE SCALE GENOMIC DNA]</scope>
    <source>
        <strain evidence="8">U1lsi0528_Bin089</strain>
    </source>
</reference>
<dbReference type="EMBL" id="LNGD01000062">
    <property type="protein sequence ID" value="KYC51598.1"/>
    <property type="molecule type" value="Genomic_DNA"/>
</dbReference>
<dbReference type="CDD" id="cd02655">
    <property type="entry name" value="RNAP_beta'_C"/>
    <property type="match status" value="1"/>
</dbReference>
<dbReference type="GO" id="GO:0000428">
    <property type="term" value="C:DNA-directed RNA polymerase complex"/>
    <property type="evidence" value="ECO:0007669"/>
    <property type="project" value="UniProtKB-KW"/>
</dbReference>
<sequence>MTKPGGDIIELPIKSNFKEGLSVIEFYISTNGARKGLADTALKTADAGYLTRRLVDIAQDVIINEHDCGTINGIDIRAIKEGEEIIEPLKDRIIGRFSAEEIRDPITGELIIGDSELITEEIADIIDSLMLDTVRIRSVLTCESKKGVCVKCYGKNLATNQTVDIGEAVGVIAAQSIGQPGTQLTMRTFHIGGAATGAAQENTIKFNYKIFIENIKGTTIRQKDGNILFARKGYLYVNRINHEFDIKNVNLKITEGEKIAVGTLLFIDSKGENVISKEVGYAKIYNDKLFVVGLTQEIEVQSGSVMFKNIGDTVEPKEIVIQFDPFVQPIIAEKSGKVKFVDLKIGITLREETDETSGTKKYKISESYMDTLQPRIAILDDNDVEIDSYLLPSNAYLNVRDGEKIEAGHIIAKIIKKISKAGDITGGLPRVVDLFEARKPKDAAVLSKVSGIVRFKGKVKGKDVIVVEDPFGNEFKHLVPAGSYLLVRDGDMVKAGEPLSEGPKNPHDILQILGENSLQRFLMDEIQGVYRLQGVNINDKHIGVIIRQMMKKLEIVDIGDTKFIIGQLVDKTKFYEENKRVLSEGGQPAIAKPILLGITRASLSIDSFLSAASFQETTKVLTNASIKGMVDHLNGLKENVIIGHLIPAGTGMRIYNNIKLYDENMEDIDIVNKIISDKNKIMGEDAIKDSSKIF</sequence>
<keyword evidence="5" id="KW-0804">Transcription</keyword>
<dbReference type="InterPro" id="IPR007081">
    <property type="entry name" value="RNA_pol_Rpb1_5"/>
</dbReference>